<accession>A0A1F4UFP8</accession>
<dbReference type="InterPro" id="IPR054352">
    <property type="entry name" value="ACT_Aspartokinase"/>
</dbReference>
<evidence type="ECO:0000259" key="16">
    <source>
        <dbReference type="Pfam" id="PF22468"/>
    </source>
</evidence>
<dbReference type="Pfam" id="PF22468">
    <property type="entry name" value="ACT_9"/>
    <property type="match status" value="1"/>
</dbReference>
<dbReference type="FunFam" id="3.40.1160.10:FF:000002">
    <property type="entry name" value="Aspartokinase"/>
    <property type="match status" value="1"/>
</dbReference>
<reference evidence="17 18" key="1">
    <citation type="journal article" date="2016" name="Nat. Commun.">
        <title>Thousands of microbial genomes shed light on interconnected biogeochemical processes in an aquifer system.</title>
        <authorList>
            <person name="Anantharaman K."/>
            <person name="Brown C.T."/>
            <person name="Hug L.A."/>
            <person name="Sharon I."/>
            <person name="Castelle C.J."/>
            <person name="Probst A.J."/>
            <person name="Thomas B.C."/>
            <person name="Singh A."/>
            <person name="Wilkins M.J."/>
            <person name="Karaoz U."/>
            <person name="Brodie E.L."/>
            <person name="Williams K.H."/>
            <person name="Hubbard S.S."/>
            <person name="Banfield J.F."/>
        </authorList>
    </citation>
    <scope>NUCLEOTIDE SEQUENCE [LARGE SCALE GENOMIC DNA]</scope>
</reference>
<feature type="binding site" evidence="12">
    <location>
        <position position="73"/>
    </location>
    <ligand>
        <name>substrate</name>
    </ligand>
</feature>
<proteinExistence type="inferred from homology"/>
<feature type="binding site" evidence="12">
    <location>
        <begin position="172"/>
        <end position="173"/>
    </location>
    <ligand>
        <name>ATP</name>
        <dbReference type="ChEBI" id="CHEBI:30616"/>
    </ligand>
</feature>
<comment type="similarity">
    <text evidence="4 13">Belongs to the aspartokinase family.</text>
</comment>
<dbReference type="UniPathway" id="UPA00050">
    <property type="reaction ID" value="UER00461"/>
</dbReference>
<sequence length="403" mass="44519">MSIVVMKFGGTSVATPDLIKAAARKVARLQKNHDVVVVVSAMGHTTDQLFKMGHQITPNPKARELDMLLTAGERISVALLSIALDQMKLQSISFTGSQVGIITDTKHTDARIIEIRGDRVRNALNDGKIPVICGFQGVSGEKEITTLGRGGSDTTALALTAVLNAEKCIIYTDVDGVYTEDPNRFPGVQKIDKISYDEMLELSSRGAQVLHPRASGIAARHRVPVEIRNSFNNRKGTLITKLEGLEHPQPKAITHGDDLYLITLIQVLRRPRYLSQIVNELTDGGVHLKFFFHGVSEAKRFDLSFITPLVEKDIVKQILKKMITRLEINRIREAIDIVSISVIGHGIGSDSKVLNDTFNALAKAKAHVEAITTSELSLNIFLRKKYRDQAIKSLLNKFNLCKK</sequence>
<dbReference type="GO" id="GO:0009089">
    <property type="term" value="P:lysine biosynthetic process via diaminopimelate"/>
    <property type="evidence" value="ECO:0007669"/>
    <property type="project" value="UniProtKB-UniPathway"/>
</dbReference>
<feature type="binding site" evidence="12">
    <location>
        <begin position="7"/>
        <end position="10"/>
    </location>
    <ligand>
        <name>ATP</name>
        <dbReference type="ChEBI" id="CHEBI:30616"/>
    </ligand>
</feature>
<dbReference type="PANTHER" id="PTHR21499:SF3">
    <property type="entry name" value="ASPARTOKINASE"/>
    <property type="match status" value="1"/>
</dbReference>
<name>A0A1F4UFP8_UNCW3</name>
<dbReference type="InterPro" id="IPR041740">
    <property type="entry name" value="AKii-LysC-BS"/>
</dbReference>
<evidence type="ECO:0000259" key="15">
    <source>
        <dbReference type="Pfam" id="PF00696"/>
    </source>
</evidence>
<comment type="caution">
    <text evidence="17">The sequence shown here is derived from an EMBL/GenBank/DDBJ whole genome shotgun (WGS) entry which is preliminary data.</text>
</comment>
<evidence type="ECO:0000256" key="1">
    <source>
        <dbReference type="ARBA" id="ARBA00004766"/>
    </source>
</evidence>
<evidence type="ECO:0000256" key="5">
    <source>
        <dbReference type="ARBA" id="ARBA00022605"/>
    </source>
</evidence>
<keyword evidence="7 12" id="KW-0547">Nucleotide-binding</keyword>
<evidence type="ECO:0000256" key="4">
    <source>
        <dbReference type="ARBA" id="ARBA00010122"/>
    </source>
</evidence>
<feature type="domain" description="Aspartokinase ACT" evidence="16">
    <location>
        <begin position="340"/>
        <end position="398"/>
    </location>
</feature>
<keyword evidence="5 14" id="KW-0028">Amino-acid biosynthesis</keyword>
<feature type="binding site" evidence="12">
    <location>
        <position position="178"/>
    </location>
    <ligand>
        <name>ATP</name>
        <dbReference type="ChEBI" id="CHEBI:30616"/>
    </ligand>
</feature>
<dbReference type="NCBIfam" id="NF005155">
    <property type="entry name" value="PRK06635.1-4"/>
    <property type="match status" value="1"/>
</dbReference>
<feature type="binding site" evidence="12">
    <location>
        <position position="46"/>
    </location>
    <ligand>
        <name>substrate</name>
    </ligand>
</feature>
<comment type="catalytic activity">
    <reaction evidence="11 13">
        <text>L-aspartate + ATP = 4-phospho-L-aspartate + ADP</text>
        <dbReference type="Rhea" id="RHEA:23776"/>
        <dbReference type="ChEBI" id="CHEBI:29991"/>
        <dbReference type="ChEBI" id="CHEBI:30616"/>
        <dbReference type="ChEBI" id="CHEBI:57535"/>
        <dbReference type="ChEBI" id="CHEBI:456216"/>
        <dbReference type="EC" id="2.7.2.4"/>
    </reaction>
</comment>
<evidence type="ECO:0000256" key="7">
    <source>
        <dbReference type="ARBA" id="ARBA00022741"/>
    </source>
</evidence>
<dbReference type="UniPathway" id="UPA00051">
    <property type="reaction ID" value="UER00462"/>
</dbReference>
<evidence type="ECO:0000256" key="8">
    <source>
        <dbReference type="ARBA" id="ARBA00022777"/>
    </source>
</evidence>
<dbReference type="PROSITE" id="PS00324">
    <property type="entry name" value="ASPARTOKINASE"/>
    <property type="match status" value="1"/>
</dbReference>
<evidence type="ECO:0000256" key="9">
    <source>
        <dbReference type="ARBA" id="ARBA00022840"/>
    </source>
</evidence>
<comment type="pathway">
    <text evidence="2 14">Amino-acid biosynthesis; L-methionine biosynthesis via de novo pathway; L-homoserine from L-aspartate: step 1/3.</text>
</comment>
<dbReference type="Gene3D" id="3.30.70.260">
    <property type="match status" value="2"/>
</dbReference>
<comment type="pathway">
    <text evidence="1 14">Amino-acid biosynthesis; L-lysine biosynthesis via DAP pathway; (S)-tetrahydrodipicolinate from L-aspartate: step 1/4.</text>
</comment>
<dbReference type="InterPro" id="IPR018042">
    <property type="entry name" value="Aspartate_kinase_CS"/>
</dbReference>
<dbReference type="AlphaFoldDB" id="A0A1F4UFP8"/>
<evidence type="ECO:0000256" key="2">
    <source>
        <dbReference type="ARBA" id="ARBA00004986"/>
    </source>
</evidence>
<dbReference type="Pfam" id="PF00696">
    <property type="entry name" value="AA_kinase"/>
    <property type="match status" value="1"/>
</dbReference>
<keyword evidence="6 13" id="KW-0808">Transferase</keyword>
<dbReference type="EMBL" id="MEUM01000008">
    <property type="protein sequence ID" value="OGC43778.1"/>
    <property type="molecule type" value="Genomic_DNA"/>
</dbReference>
<protein>
    <recommendedName>
        <fullName evidence="13">Aspartokinase</fullName>
        <ecNumber evidence="13">2.7.2.4</ecNumber>
    </recommendedName>
</protein>
<dbReference type="GO" id="GO:0005829">
    <property type="term" value="C:cytosol"/>
    <property type="evidence" value="ECO:0007669"/>
    <property type="project" value="TreeGrafter"/>
</dbReference>
<evidence type="ECO:0000313" key="17">
    <source>
        <dbReference type="EMBL" id="OGC43778.1"/>
    </source>
</evidence>
<keyword evidence="9 12" id="KW-0067">ATP-binding</keyword>
<evidence type="ECO:0000256" key="10">
    <source>
        <dbReference type="ARBA" id="ARBA00023154"/>
    </source>
</evidence>
<comment type="pathway">
    <text evidence="3 14">Amino-acid biosynthesis; L-threonine biosynthesis; L-threonine from L-aspartate: step 1/5.</text>
</comment>
<dbReference type="Proteomes" id="UP000177025">
    <property type="component" value="Unassembled WGS sequence"/>
</dbReference>
<organism evidence="17 18">
    <name type="scientific">candidate division WOR-3 bacterium RBG_13_43_14</name>
    <dbReference type="NCBI Taxonomy" id="1802590"/>
    <lineage>
        <taxon>Bacteria</taxon>
        <taxon>Bacteria division WOR-3</taxon>
    </lineage>
</organism>
<dbReference type="InterPro" id="IPR005260">
    <property type="entry name" value="Asp_kin_monofn"/>
</dbReference>
<dbReference type="GO" id="GO:0004072">
    <property type="term" value="F:aspartate kinase activity"/>
    <property type="evidence" value="ECO:0007669"/>
    <property type="project" value="UniProtKB-EC"/>
</dbReference>
<dbReference type="GO" id="GO:0009088">
    <property type="term" value="P:threonine biosynthetic process"/>
    <property type="evidence" value="ECO:0007669"/>
    <property type="project" value="UniProtKB-UniPathway"/>
</dbReference>
<dbReference type="InterPro" id="IPR036393">
    <property type="entry name" value="AceGlu_kinase-like_sf"/>
</dbReference>
<dbReference type="InterPro" id="IPR001341">
    <property type="entry name" value="Asp_kinase"/>
</dbReference>
<keyword evidence="8 13" id="KW-0418">Kinase</keyword>
<gene>
    <name evidence="17" type="ORF">A2Y85_04555</name>
</gene>
<dbReference type="Gene3D" id="3.40.1160.10">
    <property type="entry name" value="Acetylglutamate kinase-like"/>
    <property type="match status" value="1"/>
</dbReference>
<dbReference type="InterPro" id="IPR001048">
    <property type="entry name" value="Asp/Glu/Uridylate_kinase"/>
</dbReference>
<dbReference type="SUPFAM" id="SSF55021">
    <property type="entry name" value="ACT-like"/>
    <property type="match status" value="1"/>
</dbReference>
<evidence type="ECO:0000256" key="14">
    <source>
        <dbReference type="RuleBase" id="RU004249"/>
    </source>
</evidence>
<evidence type="ECO:0000256" key="11">
    <source>
        <dbReference type="ARBA" id="ARBA00047872"/>
    </source>
</evidence>
<dbReference type="InterPro" id="IPR045865">
    <property type="entry name" value="ACT-like_dom_sf"/>
</dbReference>
<evidence type="ECO:0000256" key="3">
    <source>
        <dbReference type="ARBA" id="ARBA00005139"/>
    </source>
</evidence>
<feature type="domain" description="Aspartate/glutamate/uridylate kinase" evidence="15">
    <location>
        <begin position="3"/>
        <end position="229"/>
    </location>
</feature>
<evidence type="ECO:0000256" key="12">
    <source>
        <dbReference type="PIRSR" id="PIRSR000726-1"/>
    </source>
</evidence>
<evidence type="ECO:0000256" key="6">
    <source>
        <dbReference type="ARBA" id="ARBA00022679"/>
    </source>
</evidence>
<dbReference type="NCBIfam" id="TIGR00657">
    <property type="entry name" value="asp_kinases"/>
    <property type="match status" value="1"/>
</dbReference>
<dbReference type="CDD" id="cd04261">
    <property type="entry name" value="AAK_AKii-LysC-BS"/>
    <property type="match status" value="1"/>
</dbReference>
<evidence type="ECO:0000313" key="18">
    <source>
        <dbReference type="Proteomes" id="UP000177025"/>
    </source>
</evidence>
<dbReference type="PIRSF" id="PIRSF000726">
    <property type="entry name" value="Asp_kin"/>
    <property type="match status" value="1"/>
</dbReference>
<dbReference type="EC" id="2.7.2.4" evidence="13"/>
<keyword evidence="10" id="KW-0457">Lysine biosynthesis</keyword>
<dbReference type="SUPFAM" id="SSF53633">
    <property type="entry name" value="Carbamate kinase-like"/>
    <property type="match status" value="1"/>
</dbReference>
<dbReference type="PANTHER" id="PTHR21499">
    <property type="entry name" value="ASPARTATE KINASE"/>
    <property type="match status" value="1"/>
</dbReference>
<dbReference type="GO" id="GO:0005524">
    <property type="term" value="F:ATP binding"/>
    <property type="evidence" value="ECO:0007669"/>
    <property type="project" value="UniProtKB-KW"/>
</dbReference>
<dbReference type="NCBIfam" id="NF005154">
    <property type="entry name" value="PRK06635.1-2"/>
    <property type="match status" value="1"/>
</dbReference>
<evidence type="ECO:0000256" key="13">
    <source>
        <dbReference type="RuleBase" id="RU003448"/>
    </source>
</evidence>
<dbReference type="GO" id="GO:0009090">
    <property type="term" value="P:homoserine biosynthetic process"/>
    <property type="evidence" value="ECO:0007669"/>
    <property type="project" value="TreeGrafter"/>
</dbReference>
<dbReference type="UniPathway" id="UPA00034">
    <property type="reaction ID" value="UER00015"/>
</dbReference>